<dbReference type="GO" id="GO:0046819">
    <property type="term" value="P:protein secretion by the type V secretion system"/>
    <property type="evidence" value="ECO:0007669"/>
    <property type="project" value="TreeGrafter"/>
</dbReference>
<evidence type="ECO:0000256" key="5">
    <source>
        <dbReference type="SAM" id="SignalP"/>
    </source>
</evidence>
<evidence type="ECO:0000256" key="2">
    <source>
        <dbReference type="ARBA" id="ARBA00022692"/>
    </source>
</evidence>
<evidence type="ECO:0000256" key="1">
    <source>
        <dbReference type="ARBA" id="ARBA00022452"/>
    </source>
</evidence>
<dbReference type="PANTHER" id="PTHR34597">
    <property type="entry name" value="SLR1661 PROTEIN"/>
    <property type="match status" value="1"/>
</dbReference>
<dbReference type="InterPro" id="IPR051544">
    <property type="entry name" value="TPS_OM_transporter"/>
</dbReference>
<dbReference type="Gene3D" id="2.40.160.50">
    <property type="entry name" value="membrane protein fhac: a member of the omp85/tpsb transporter family"/>
    <property type="match status" value="1"/>
</dbReference>
<keyword evidence="1" id="KW-0472">Membrane</keyword>
<name>A0A6J5CRW3_9BURK</name>
<evidence type="ECO:0000313" key="9">
    <source>
        <dbReference type="EMBL" id="CAB3742304.1"/>
    </source>
</evidence>
<evidence type="ECO:0000256" key="3">
    <source>
        <dbReference type="ARBA" id="ARBA00023237"/>
    </source>
</evidence>
<dbReference type="EMBL" id="CADIKC010000015">
    <property type="protein sequence ID" value="CAB3742304.1"/>
    <property type="molecule type" value="Genomic_DNA"/>
</dbReference>
<dbReference type="GO" id="GO:0098046">
    <property type="term" value="C:type V protein secretion system complex"/>
    <property type="evidence" value="ECO:0007669"/>
    <property type="project" value="TreeGrafter"/>
</dbReference>
<dbReference type="GO" id="GO:0008320">
    <property type="term" value="F:protein transmembrane transporter activity"/>
    <property type="evidence" value="ECO:0007669"/>
    <property type="project" value="TreeGrafter"/>
</dbReference>
<reference evidence="9 10" key="1">
    <citation type="submission" date="2020-04" db="EMBL/GenBank/DDBJ databases">
        <authorList>
            <person name="De Canck E."/>
        </authorList>
    </citation>
    <scope>NUCLEOTIDE SEQUENCE [LARGE SCALE GENOMIC DNA]</scope>
    <source>
        <strain evidence="9 10">LMG 24238</strain>
    </source>
</reference>
<evidence type="ECO:0000259" key="7">
    <source>
        <dbReference type="Pfam" id="PF08479"/>
    </source>
</evidence>
<dbReference type="Pfam" id="PF03865">
    <property type="entry name" value="ShlB"/>
    <property type="match status" value="1"/>
</dbReference>
<feature type="region of interest" description="Disordered" evidence="4">
    <location>
        <begin position="64"/>
        <end position="91"/>
    </location>
</feature>
<dbReference type="InterPro" id="IPR035251">
    <property type="entry name" value="ShlB_POTRA"/>
</dbReference>
<feature type="domain" description="Polypeptide-transport-associated ShlB-type" evidence="7">
    <location>
        <begin position="108"/>
        <end position="181"/>
    </location>
</feature>
<keyword evidence="10" id="KW-1185">Reference proteome</keyword>
<dbReference type="Pfam" id="PF17287">
    <property type="entry name" value="POTRA_3"/>
    <property type="match status" value="1"/>
</dbReference>
<dbReference type="PANTHER" id="PTHR34597:SF3">
    <property type="entry name" value="OUTER MEMBRANE TRANSPORTER CDIB"/>
    <property type="match status" value="1"/>
</dbReference>
<feature type="domain" description="Haemolysin activator HlyB C-terminal" evidence="6">
    <location>
        <begin position="259"/>
        <end position="568"/>
    </location>
</feature>
<keyword evidence="1" id="KW-1134">Transmembrane beta strand</keyword>
<dbReference type="AlphaFoldDB" id="A0A6J5CRW3"/>
<feature type="signal peptide" evidence="5">
    <location>
        <begin position="1"/>
        <end position="36"/>
    </location>
</feature>
<organism evidence="9 10">
    <name type="scientific">Paraburkholderia sediminicola</name>
    <dbReference type="NCBI Taxonomy" id="458836"/>
    <lineage>
        <taxon>Bacteria</taxon>
        <taxon>Pseudomonadati</taxon>
        <taxon>Pseudomonadota</taxon>
        <taxon>Betaproteobacteria</taxon>
        <taxon>Burkholderiales</taxon>
        <taxon>Burkholderiaceae</taxon>
        <taxon>Paraburkholderia</taxon>
    </lineage>
</organism>
<keyword evidence="2" id="KW-0812">Transmembrane</keyword>
<sequence length="608" mass="65628">MVVALMQSVSTRPRLKCAGIVRAVALVFVHSIAVHAQTPPPPAQPLPLARPIQDPAQLIIDQQREQATQRQLNQPPASIALPEPTPQGSLDVPPDTPVDQIVETGPAFAINRITVDGNTVLAQKHIDAIVTPFVGHALGSHRLNVLLKRLTDAFVSSGYITTRAFLGPQNLESGVLNIRVQVGRIAGYTLNGKPLGQRLKKDEQSAGGGLLTDAGSEWAFPAAPGDALNLGDIDQGVSQINRLRRNQAEIQILPGQSPGDSIVAINNRPGDRLYYTLGVDNYGSAATGITRYRAGVEADNLIGLQESISLNFLDSEDSNAFVGSFAMPYGRHTFSYTFSDSEYQQLVGTSALMYGRTLSHILGWNYTLDRTQAGIANLDATLSWRRTDREINDIELNPQHIAVLRIGGNWLRKFVLNDAPGNVTLDAGVSEGLPWLEADHDAHGIGRDDAHSQFTKLDATASFTVPLPRLGRAALVYRGTLSGQFTNVALYGSEQLYLGGMDTVRGFRSGEISGDRGLYSRNEVAWVNTPAWHDGRIEPYIFIDAGKASLIALPGFPTLAGAGAGLRGQWLWHRQMLSAEALVGRALTQPAALGPKATLVLATLNWNY</sequence>
<accession>A0A6J5CRW3</accession>
<proteinExistence type="predicted"/>
<evidence type="ECO:0000259" key="6">
    <source>
        <dbReference type="Pfam" id="PF03865"/>
    </source>
</evidence>
<evidence type="ECO:0000256" key="4">
    <source>
        <dbReference type="SAM" id="MobiDB-lite"/>
    </source>
</evidence>
<evidence type="ECO:0000259" key="8">
    <source>
        <dbReference type="Pfam" id="PF17287"/>
    </source>
</evidence>
<keyword evidence="3" id="KW-0998">Cell outer membrane</keyword>
<dbReference type="InterPro" id="IPR005565">
    <property type="entry name" value="Hemolysn_activator_HlyB_C"/>
</dbReference>
<protein>
    <submittedName>
        <fullName evidence="9">Hemolysin transporter protein ShlB</fullName>
    </submittedName>
</protein>
<dbReference type="PIRSF" id="PIRSF029745">
    <property type="entry name" value="FhaC"/>
    <property type="match status" value="1"/>
</dbReference>
<dbReference type="InterPro" id="IPR027282">
    <property type="entry name" value="TPS"/>
</dbReference>
<evidence type="ECO:0000313" key="10">
    <source>
        <dbReference type="Proteomes" id="UP000494255"/>
    </source>
</evidence>
<dbReference type="Proteomes" id="UP000494255">
    <property type="component" value="Unassembled WGS sequence"/>
</dbReference>
<feature type="domain" description="ShlB POTRA" evidence="8">
    <location>
        <begin position="185"/>
        <end position="254"/>
    </location>
</feature>
<gene>
    <name evidence="9" type="primary">shlB_1</name>
    <name evidence="9" type="ORF">LMG24238_06863</name>
</gene>
<dbReference type="Pfam" id="PF08479">
    <property type="entry name" value="POTRA_2"/>
    <property type="match status" value="1"/>
</dbReference>
<keyword evidence="5" id="KW-0732">Signal</keyword>
<feature type="chain" id="PRO_5027050341" evidence="5">
    <location>
        <begin position="37"/>
        <end position="608"/>
    </location>
</feature>
<dbReference type="Gene3D" id="3.10.20.310">
    <property type="entry name" value="membrane protein fhac"/>
    <property type="match status" value="1"/>
</dbReference>
<feature type="compositionally biased region" description="Polar residues" evidence="4">
    <location>
        <begin position="65"/>
        <end position="76"/>
    </location>
</feature>
<dbReference type="InterPro" id="IPR013686">
    <property type="entry name" value="Polypept-transport_assoc_ShlB"/>
</dbReference>